<protein>
    <submittedName>
        <fullName evidence="1">Uncharacterized protein</fullName>
    </submittedName>
</protein>
<organism evidence="1">
    <name type="scientific">Anguilla anguilla</name>
    <name type="common">European freshwater eel</name>
    <name type="synonym">Muraena anguilla</name>
    <dbReference type="NCBI Taxonomy" id="7936"/>
    <lineage>
        <taxon>Eukaryota</taxon>
        <taxon>Metazoa</taxon>
        <taxon>Chordata</taxon>
        <taxon>Craniata</taxon>
        <taxon>Vertebrata</taxon>
        <taxon>Euteleostomi</taxon>
        <taxon>Actinopterygii</taxon>
        <taxon>Neopterygii</taxon>
        <taxon>Teleostei</taxon>
        <taxon>Anguilliformes</taxon>
        <taxon>Anguillidae</taxon>
        <taxon>Anguilla</taxon>
    </lineage>
</organism>
<accession>A0A0E9PJU9</accession>
<reference evidence="1" key="1">
    <citation type="submission" date="2014-11" db="EMBL/GenBank/DDBJ databases">
        <authorList>
            <person name="Amaro Gonzalez C."/>
        </authorList>
    </citation>
    <scope>NUCLEOTIDE SEQUENCE</scope>
</reference>
<sequence length="37" mass="4372">MHHLTPTRISAYEKHLCLHLPLSHWKTASQQIRRSPP</sequence>
<dbReference type="AlphaFoldDB" id="A0A0E9PJU9"/>
<name>A0A0E9PJU9_ANGAN</name>
<proteinExistence type="predicted"/>
<dbReference type="EMBL" id="GBXM01104000">
    <property type="protein sequence ID" value="JAH04577.1"/>
    <property type="molecule type" value="Transcribed_RNA"/>
</dbReference>
<evidence type="ECO:0000313" key="1">
    <source>
        <dbReference type="EMBL" id="JAH04577.1"/>
    </source>
</evidence>
<reference evidence="1" key="2">
    <citation type="journal article" date="2015" name="Fish Shellfish Immunol.">
        <title>Early steps in the European eel (Anguilla anguilla)-Vibrio vulnificus interaction in the gills: Role of the RtxA13 toxin.</title>
        <authorList>
            <person name="Callol A."/>
            <person name="Pajuelo D."/>
            <person name="Ebbesson L."/>
            <person name="Teles M."/>
            <person name="MacKenzie S."/>
            <person name="Amaro C."/>
        </authorList>
    </citation>
    <scope>NUCLEOTIDE SEQUENCE</scope>
</reference>